<comment type="pathway">
    <text evidence="7">Carbohydrate biosynthesis; gluconeogenesis.</text>
</comment>
<dbReference type="HAMAP" id="MF_00473">
    <property type="entry name" value="G6P_isomerase"/>
    <property type="match status" value="1"/>
</dbReference>
<protein>
    <recommendedName>
        <fullName evidence="7">Glucose-6-phosphate isomerase</fullName>
        <shortName evidence="7">GPI</shortName>
        <ecNumber evidence="7">5.3.1.9</ecNumber>
    </recommendedName>
    <alternativeName>
        <fullName evidence="7">Phosphoglucose isomerase</fullName>
        <shortName evidence="7">PGI</shortName>
    </alternativeName>
    <alternativeName>
        <fullName evidence="7">Phosphohexose isomerase</fullName>
        <shortName evidence="7">PHI</shortName>
    </alternativeName>
</protein>
<dbReference type="InterPro" id="IPR001672">
    <property type="entry name" value="G6P_Isomerase"/>
</dbReference>
<evidence type="ECO:0000256" key="8">
    <source>
        <dbReference type="RuleBase" id="RU000612"/>
    </source>
</evidence>
<evidence type="ECO:0000313" key="10">
    <source>
        <dbReference type="Proteomes" id="UP001596020"/>
    </source>
</evidence>
<dbReference type="PROSITE" id="PS51463">
    <property type="entry name" value="P_GLUCOSE_ISOMERASE_3"/>
    <property type="match status" value="1"/>
</dbReference>
<evidence type="ECO:0000256" key="2">
    <source>
        <dbReference type="ARBA" id="ARBA00006604"/>
    </source>
</evidence>
<dbReference type="PANTHER" id="PTHR11469:SF1">
    <property type="entry name" value="GLUCOSE-6-PHOSPHATE ISOMERASE"/>
    <property type="match status" value="1"/>
</dbReference>
<dbReference type="PANTHER" id="PTHR11469">
    <property type="entry name" value="GLUCOSE-6-PHOSPHATE ISOMERASE"/>
    <property type="match status" value="1"/>
</dbReference>
<dbReference type="CDD" id="cd05015">
    <property type="entry name" value="SIS_PGI_1"/>
    <property type="match status" value="1"/>
</dbReference>
<keyword evidence="3 7" id="KW-0312">Gluconeogenesis</keyword>
<evidence type="ECO:0000313" key="9">
    <source>
        <dbReference type="EMBL" id="MFC4666108.1"/>
    </source>
</evidence>
<dbReference type="NCBIfam" id="NF010697">
    <property type="entry name" value="PRK14097.1"/>
    <property type="match status" value="1"/>
</dbReference>
<dbReference type="RefSeq" id="WP_380078854.1">
    <property type="nucleotide sequence ID" value="NZ_JBHSGO010000174.1"/>
</dbReference>
<dbReference type="Proteomes" id="UP001596020">
    <property type="component" value="Unassembled WGS sequence"/>
</dbReference>
<comment type="similarity">
    <text evidence="2 7 8">Belongs to the GPI family.</text>
</comment>
<dbReference type="PROSITE" id="PS00174">
    <property type="entry name" value="P_GLUCOSE_ISOMERASE_2"/>
    <property type="match status" value="1"/>
</dbReference>
<dbReference type="CDD" id="cd05016">
    <property type="entry name" value="SIS_PGI_2"/>
    <property type="match status" value="1"/>
</dbReference>
<feature type="active site" description="Proton donor" evidence="7">
    <location>
        <position position="282"/>
    </location>
</feature>
<name>A0ABV9K827_9PORP</name>
<proteinExistence type="inferred from homology"/>
<dbReference type="InterPro" id="IPR018189">
    <property type="entry name" value="Phosphoglucose_isomerase_CS"/>
</dbReference>
<dbReference type="PROSITE" id="PS00765">
    <property type="entry name" value="P_GLUCOSE_ISOMERASE_1"/>
    <property type="match status" value="1"/>
</dbReference>
<dbReference type="SUPFAM" id="SSF53697">
    <property type="entry name" value="SIS domain"/>
    <property type="match status" value="1"/>
</dbReference>
<organism evidence="9 10">
    <name type="scientific">Falsiporphyromonas endometrii</name>
    <dbReference type="NCBI Taxonomy" id="1387297"/>
    <lineage>
        <taxon>Bacteria</taxon>
        <taxon>Pseudomonadati</taxon>
        <taxon>Bacteroidota</taxon>
        <taxon>Bacteroidia</taxon>
        <taxon>Bacteroidales</taxon>
        <taxon>Porphyromonadaceae</taxon>
        <taxon>Falsiporphyromonas</taxon>
    </lineage>
</organism>
<comment type="subcellular location">
    <subcellularLocation>
        <location evidence="7">Cytoplasm</location>
    </subcellularLocation>
</comment>
<dbReference type="EMBL" id="JBHSGO010000174">
    <property type="protein sequence ID" value="MFC4666108.1"/>
    <property type="molecule type" value="Genomic_DNA"/>
</dbReference>
<comment type="caution">
    <text evidence="9">The sequence shown here is derived from an EMBL/GenBank/DDBJ whole genome shotgun (WGS) entry which is preliminary data.</text>
</comment>
<evidence type="ECO:0000256" key="6">
    <source>
        <dbReference type="ARBA" id="ARBA00029321"/>
    </source>
</evidence>
<feature type="active site" evidence="7">
    <location>
        <position position="417"/>
    </location>
</feature>
<reference evidence="10" key="1">
    <citation type="journal article" date="2019" name="Int. J. Syst. Evol. Microbiol.">
        <title>The Global Catalogue of Microorganisms (GCM) 10K type strain sequencing project: providing services to taxonomists for standard genome sequencing and annotation.</title>
        <authorList>
            <consortium name="The Broad Institute Genomics Platform"/>
            <consortium name="The Broad Institute Genome Sequencing Center for Infectious Disease"/>
            <person name="Wu L."/>
            <person name="Ma J."/>
        </authorList>
    </citation>
    <scope>NUCLEOTIDE SEQUENCE [LARGE SCALE GENOMIC DNA]</scope>
    <source>
        <strain evidence="10">CGMCC 4.7357</strain>
    </source>
</reference>
<keyword evidence="4 7" id="KW-0324">Glycolysis</keyword>
<comment type="pathway">
    <text evidence="1 7 8">Carbohydrate degradation; glycolysis; D-glyceraldehyde 3-phosphate and glycerone phosphate from D-glucose: step 2/4.</text>
</comment>
<dbReference type="PRINTS" id="PR00662">
    <property type="entry name" value="G6PISOMERASE"/>
</dbReference>
<comment type="function">
    <text evidence="7">Catalyzes the reversible isomerization of glucose-6-phosphate to fructose-6-phosphate.</text>
</comment>
<dbReference type="InterPro" id="IPR035482">
    <property type="entry name" value="SIS_PGI_2"/>
</dbReference>
<dbReference type="Gene3D" id="3.40.50.10490">
    <property type="entry name" value="Glucose-6-phosphate isomerase like protein, domain 1"/>
    <property type="match status" value="2"/>
</dbReference>
<keyword evidence="7" id="KW-0963">Cytoplasm</keyword>
<dbReference type="GO" id="GO:0004347">
    <property type="term" value="F:glucose-6-phosphate isomerase activity"/>
    <property type="evidence" value="ECO:0007669"/>
    <property type="project" value="UniProtKB-EC"/>
</dbReference>
<evidence type="ECO:0000256" key="1">
    <source>
        <dbReference type="ARBA" id="ARBA00004926"/>
    </source>
</evidence>
<sequence>MSNISLELDSCRHYLTEEHIKKAVDASRLLIEEVGEGNDFLGWKDLPFNIAEDYLGEVKRLADKFKACTYVVCIGIGGSYLGAKAIISALGDTFSPYKRRSRPFVLYAGNNLSEDYLYELVDLLKGESFGIINISKSGGTTEPAIAFRILNQLLIDQVGEQKARDLTVAVTSPISGSLRQYALKQNVSMIHIPEDVGGRFSVFTAVGLLPIAIEGYDIDRLLQGARDMQKTTISTHFESNISMQYAAVRNALYDAGRKIEILCSFRPKLRYFAEWWKQLFGESEGKCGKGIFPASANFSTDLHSIGQWIQEGERSIFETVISVDHTKHKLQIPSNDSNLDNLNYLSGRRLDEVNKSAETAAKLAHIDGNVPVIQIKMPTLEEYYLGQLIYFFEVAVAISGYMLDVNPFNQPGVEAYKVNMFALLGKPGYEEERNNILRRLKRQ</sequence>
<dbReference type="InterPro" id="IPR046348">
    <property type="entry name" value="SIS_dom_sf"/>
</dbReference>
<evidence type="ECO:0000256" key="4">
    <source>
        <dbReference type="ARBA" id="ARBA00023152"/>
    </source>
</evidence>
<accession>A0ABV9K827</accession>
<dbReference type="EC" id="5.3.1.9" evidence="7"/>
<keyword evidence="10" id="KW-1185">Reference proteome</keyword>
<evidence type="ECO:0000256" key="7">
    <source>
        <dbReference type="HAMAP-Rule" id="MF_00473"/>
    </source>
</evidence>
<keyword evidence="5 7" id="KW-0413">Isomerase</keyword>
<evidence type="ECO:0000256" key="5">
    <source>
        <dbReference type="ARBA" id="ARBA00023235"/>
    </source>
</evidence>
<gene>
    <name evidence="7" type="primary">pgi</name>
    <name evidence="9" type="ORF">ACFO3G_05780</name>
</gene>
<dbReference type="InterPro" id="IPR035476">
    <property type="entry name" value="SIS_PGI_1"/>
</dbReference>
<dbReference type="Pfam" id="PF00342">
    <property type="entry name" value="PGI"/>
    <property type="match status" value="1"/>
</dbReference>
<comment type="caution">
    <text evidence="7">Lacks conserved residue(s) required for the propagation of feature annotation.</text>
</comment>
<comment type="catalytic activity">
    <reaction evidence="6 7 8">
        <text>alpha-D-glucose 6-phosphate = beta-D-fructose 6-phosphate</text>
        <dbReference type="Rhea" id="RHEA:11816"/>
        <dbReference type="ChEBI" id="CHEBI:57634"/>
        <dbReference type="ChEBI" id="CHEBI:58225"/>
        <dbReference type="EC" id="5.3.1.9"/>
    </reaction>
</comment>
<evidence type="ECO:0000256" key="3">
    <source>
        <dbReference type="ARBA" id="ARBA00022432"/>
    </source>
</evidence>